<dbReference type="Pfam" id="PF00023">
    <property type="entry name" value="Ank"/>
    <property type="match status" value="1"/>
</dbReference>
<accession>A0A9Q1QHM4</accession>
<dbReference type="InterPro" id="IPR036770">
    <property type="entry name" value="Ankyrin_rpt-contain_sf"/>
</dbReference>
<dbReference type="Proteomes" id="UP001153076">
    <property type="component" value="Unassembled WGS sequence"/>
</dbReference>
<gene>
    <name evidence="4" type="ORF">Cgig2_005431</name>
</gene>
<protein>
    <submittedName>
        <fullName evidence="4">Uncharacterized protein</fullName>
    </submittedName>
</protein>
<dbReference type="PROSITE" id="PS50297">
    <property type="entry name" value="ANK_REP_REGION"/>
    <property type="match status" value="1"/>
</dbReference>
<name>A0A9Q1QHM4_9CARY</name>
<keyword evidence="5" id="KW-1185">Reference proteome</keyword>
<dbReference type="Pfam" id="PF12796">
    <property type="entry name" value="Ank_2"/>
    <property type="match status" value="1"/>
</dbReference>
<evidence type="ECO:0000256" key="3">
    <source>
        <dbReference type="PROSITE-ProRule" id="PRU00023"/>
    </source>
</evidence>
<organism evidence="4 5">
    <name type="scientific">Carnegiea gigantea</name>
    <dbReference type="NCBI Taxonomy" id="171969"/>
    <lineage>
        <taxon>Eukaryota</taxon>
        <taxon>Viridiplantae</taxon>
        <taxon>Streptophyta</taxon>
        <taxon>Embryophyta</taxon>
        <taxon>Tracheophyta</taxon>
        <taxon>Spermatophyta</taxon>
        <taxon>Magnoliopsida</taxon>
        <taxon>eudicotyledons</taxon>
        <taxon>Gunneridae</taxon>
        <taxon>Pentapetalae</taxon>
        <taxon>Caryophyllales</taxon>
        <taxon>Cactineae</taxon>
        <taxon>Cactaceae</taxon>
        <taxon>Cactoideae</taxon>
        <taxon>Echinocereeae</taxon>
        <taxon>Carnegiea</taxon>
    </lineage>
</organism>
<dbReference type="InterPro" id="IPR002110">
    <property type="entry name" value="Ankyrin_rpt"/>
</dbReference>
<dbReference type="Gene3D" id="1.25.40.20">
    <property type="entry name" value="Ankyrin repeat-containing domain"/>
    <property type="match status" value="3"/>
</dbReference>
<dbReference type="PANTHER" id="PTHR24178:SF41">
    <property type="entry name" value="ANKYRIN-2 ISOFORM X1"/>
    <property type="match status" value="1"/>
</dbReference>
<dbReference type="PANTHER" id="PTHR24178">
    <property type="entry name" value="MOLTING PROTEIN MLT-4"/>
    <property type="match status" value="1"/>
</dbReference>
<keyword evidence="2 3" id="KW-0040">ANK repeat</keyword>
<evidence type="ECO:0000256" key="2">
    <source>
        <dbReference type="ARBA" id="ARBA00023043"/>
    </source>
</evidence>
<sequence length="525" mass="58598">MDAVLYKAVVVGNSSILEKSSTGIPYFCGRTVGVNDNIIHIAVRHDHCTFVEEALRRFPELLCQKNSYNETPFHVAAKTGNTKILDVKLKSCKVEGVDIAVEATSHPPWRAKNSEGDTPLHVALIYSKIQLATALVEEDPELALFLNNSGETPLHLAIKHHVDASGPGATFVMRCPPKEADPLPVIKLLLDVNKGAACARDANGLTPLLRAASLDSPYISAIKTILDYCPESINVYDSSGKTMLHLLNELPKSTSHADLLRIPELYGLKDYQDSQGNTPAHIAVKNRNIFVVQLLLRMSANFAIKNKEGVSAAYLIQRQIGDFNDLIIAKAEQLQIPYSTSQEEMRIVRLHARLTLAPDDIMSLSERINHIPEPEHGYLQHWLLVACYYSLRKRNALTNCMKDVFDNYFSIHGAKTLSGNPLHAMVRWIPEAIDHSMLELFEDHFKAIVEEAENPEPYSPPWMMKDKHGNTPLHLALLQAARCSVTDYEKSTMVKCIVEFLKFDARSLGCQNNKKETPLHSVVSR</sequence>
<dbReference type="EMBL" id="JAKOGI010000185">
    <property type="protein sequence ID" value="KAJ8440700.1"/>
    <property type="molecule type" value="Genomic_DNA"/>
</dbReference>
<evidence type="ECO:0000313" key="4">
    <source>
        <dbReference type="EMBL" id="KAJ8440700.1"/>
    </source>
</evidence>
<dbReference type="PROSITE" id="PS50088">
    <property type="entry name" value="ANK_REPEAT"/>
    <property type="match status" value="1"/>
</dbReference>
<keyword evidence="1" id="KW-0677">Repeat</keyword>
<evidence type="ECO:0000313" key="5">
    <source>
        <dbReference type="Proteomes" id="UP001153076"/>
    </source>
</evidence>
<dbReference type="OrthoDB" id="20872at2759"/>
<comment type="caution">
    <text evidence="4">The sequence shown here is derived from an EMBL/GenBank/DDBJ whole genome shotgun (WGS) entry which is preliminary data.</text>
</comment>
<reference evidence="4" key="1">
    <citation type="submission" date="2022-04" db="EMBL/GenBank/DDBJ databases">
        <title>Carnegiea gigantea Genome sequencing and assembly v2.</title>
        <authorList>
            <person name="Copetti D."/>
            <person name="Sanderson M.J."/>
            <person name="Burquez A."/>
            <person name="Wojciechowski M.F."/>
        </authorList>
    </citation>
    <scope>NUCLEOTIDE SEQUENCE</scope>
    <source>
        <strain evidence="4">SGP5-SGP5p</strain>
        <tissue evidence="4">Aerial part</tissue>
    </source>
</reference>
<proteinExistence type="predicted"/>
<evidence type="ECO:0000256" key="1">
    <source>
        <dbReference type="ARBA" id="ARBA00022737"/>
    </source>
</evidence>
<feature type="repeat" description="ANK" evidence="3">
    <location>
        <begin position="275"/>
        <end position="307"/>
    </location>
</feature>
<dbReference type="SUPFAM" id="SSF48403">
    <property type="entry name" value="Ankyrin repeat"/>
    <property type="match status" value="1"/>
</dbReference>
<dbReference type="AlphaFoldDB" id="A0A9Q1QHM4"/>
<dbReference type="SMART" id="SM00248">
    <property type="entry name" value="ANK"/>
    <property type="match status" value="7"/>
</dbReference>